<dbReference type="AlphaFoldDB" id="X0UU13"/>
<feature type="non-terminal residue" evidence="1">
    <location>
        <position position="80"/>
    </location>
</feature>
<dbReference type="Pfam" id="PF00687">
    <property type="entry name" value="Ribosomal_L1"/>
    <property type="match status" value="1"/>
</dbReference>
<dbReference type="EMBL" id="BARS01027944">
    <property type="protein sequence ID" value="GAG02702.1"/>
    <property type="molecule type" value="Genomic_DNA"/>
</dbReference>
<organism evidence="1">
    <name type="scientific">marine sediment metagenome</name>
    <dbReference type="NCBI Taxonomy" id="412755"/>
    <lineage>
        <taxon>unclassified sequences</taxon>
        <taxon>metagenomes</taxon>
        <taxon>ecological metagenomes</taxon>
    </lineage>
</organism>
<gene>
    <name evidence="1" type="ORF">S01H1_43845</name>
</gene>
<reference evidence="1" key="1">
    <citation type="journal article" date="2014" name="Front. Microbiol.">
        <title>High frequency of phylogenetically diverse reductive dehalogenase-homologous genes in deep subseafloor sedimentary metagenomes.</title>
        <authorList>
            <person name="Kawai M."/>
            <person name="Futagami T."/>
            <person name="Toyoda A."/>
            <person name="Takaki Y."/>
            <person name="Nishi S."/>
            <person name="Hori S."/>
            <person name="Arai W."/>
            <person name="Tsubouchi T."/>
            <person name="Morono Y."/>
            <person name="Uchiyama I."/>
            <person name="Ito T."/>
            <person name="Fujiyama A."/>
            <person name="Inagaki F."/>
            <person name="Takami H."/>
        </authorList>
    </citation>
    <scope>NUCLEOTIDE SEQUENCE</scope>
    <source>
        <strain evidence="1">Expedition CK06-06</strain>
    </source>
</reference>
<dbReference type="InterPro" id="IPR028364">
    <property type="entry name" value="Ribosomal_uL1/biogenesis"/>
</dbReference>
<protein>
    <submittedName>
        <fullName evidence="1">Uncharacterized protein</fullName>
    </submittedName>
</protein>
<dbReference type="SUPFAM" id="SSF56808">
    <property type="entry name" value="Ribosomal protein L1"/>
    <property type="match status" value="1"/>
</dbReference>
<dbReference type="Gene3D" id="3.30.190.20">
    <property type="match status" value="1"/>
</dbReference>
<proteinExistence type="predicted"/>
<sequence length="80" mass="9047">MDVNKLTEQITKCKKASKKRKFVESIDLSINFKDLDLKIPSNRFNFQTTLPHPFRKKPTVAIFAGGELAVRARNAGVKTV</sequence>
<evidence type="ECO:0000313" key="1">
    <source>
        <dbReference type="EMBL" id="GAG02702.1"/>
    </source>
</evidence>
<accession>X0UU13</accession>
<comment type="caution">
    <text evidence="1">The sequence shown here is derived from an EMBL/GenBank/DDBJ whole genome shotgun (WGS) entry which is preliminary data.</text>
</comment>
<name>X0UU13_9ZZZZ</name>
<dbReference type="InterPro" id="IPR023674">
    <property type="entry name" value="Ribosomal_uL1-like"/>
</dbReference>